<keyword evidence="4" id="KW-1185">Reference proteome</keyword>
<evidence type="ECO:0000313" key="4">
    <source>
        <dbReference type="Proteomes" id="UP000266861"/>
    </source>
</evidence>
<feature type="region of interest" description="Disordered" evidence="2">
    <location>
        <begin position="119"/>
        <end position="167"/>
    </location>
</feature>
<dbReference type="Proteomes" id="UP000266861">
    <property type="component" value="Unassembled WGS sequence"/>
</dbReference>
<evidence type="ECO:0000256" key="1">
    <source>
        <dbReference type="SAM" id="Coils"/>
    </source>
</evidence>
<name>A0A397GDT0_9GLOM</name>
<keyword evidence="1" id="KW-0175">Coiled coil</keyword>
<evidence type="ECO:0000313" key="3">
    <source>
        <dbReference type="EMBL" id="RHZ46240.1"/>
    </source>
</evidence>
<organism evidence="3 4">
    <name type="scientific">Diversispora epigaea</name>
    <dbReference type="NCBI Taxonomy" id="1348612"/>
    <lineage>
        <taxon>Eukaryota</taxon>
        <taxon>Fungi</taxon>
        <taxon>Fungi incertae sedis</taxon>
        <taxon>Mucoromycota</taxon>
        <taxon>Glomeromycotina</taxon>
        <taxon>Glomeromycetes</taxon>
        <taxon>Diversisporales</taxon>
        <taxon>Diversisporaceae</taxon>
        <taxon>Diversispora</taxon>
    </lineage>
</organism>
<proteinExistence type="predicted"/>
<protein>
    <submittedName>
        <fullName evidence="3">Uncharacterized protein</fullName>
    </submittedName>
</protein>
<accession>A0A397GDT0</accession>
<sequence>MENTQSKINLLEEQNSKLLAEITNLKKENAEIPELRKKFAEVEAENAKVKAENTKLKQTLEEHESRFTKLECDVSLIKEQNSQDKDTNNSQNSQVPILPDINSDNTPTKDILLLIESQPEEKEAITPDPIPETEHSSIQVQRSESKSLTESETSTTSLPQDQDITDDDTAETLDFIETVYKESVSKEIVERIREKKMRDQEALSTPQAQAQSITSPELSVISSQIKIPYNQKVEQGLIHELFEFIRGTDFMSLQNLKKPPLNSIFIKQISEIPVDTDLPPSSVPHLALLFGKAEKTGRKEKLRWYYYSEEYEKKVLNLSSEKNISDQMARTQIYDEMMQYLPGIKREYLRKMTQKARTIYTLFNGVGKDKIEYITYSVDAISSLTGTQIQNIINLYSEELDAKVSSSESQKLIGVKNSSRVHGQPKSDIETKVYEETLSEMEKRSYLKPLNCLPSEEEQTQAIQNFMNKVPCIHLENTLIQEGKHQYNGYWTSYNCICPLCKKQYQWVLGKWWVNRQGQKLYFLTCDNSKSDDTGILLETMSPHNHTETCSCFTPMSEQSSQVLAIPDQSLITCPS</sequence>
<evidence type="ECO:0000256" key="2">
    <source>
        <dbReference type="SAM" id="MobiDB-lite"/>
    </source>
</evidence>
<dbReference type="OrthoDB" id="10516962at2759"/>
<reference evidence="3 4" key="1">
    <citation type="submission" date="2018-08" db="EMBL/GenBank/DDBJ databases">
        <title>Genome and evolution of the arbuscular mycorrhizal fungus Diversispora epigaea (formerly Glomus versiforme) and its bacterial endosymbionts.</title>
        <authorList>
            <person name="Sun X."/>
            <person name="Fei Z."/>
            <person name="Harrison M."/>
        </authorList>
    </citation>
    <scope>NUCLEOTIDE SEQUENCE [LARGE SCALE GENOMIC DNA]</scope>
    <source>
        <strain evidence="3 4">IT104</strain>
    </source>
</reference>
<dbReference type="AlphaFoldDB" id="A0A397GDT0"/>
<dbReference type="EMBL" id="PQFF01000520">
    <property type="protein sequence ID" value="RHZ46240.1"/>
    <property type="molecule type" value="Genomic_DNA"/>
</dbReference>
<feature type="coiled-coil region" evidence="1">
    <location>
        <begin position="1"/>
        <end position="80"/>
    </location>
</feature>
<comment type="caution">
    <text evidence="3">The sequence shown here is derived from an EMBL/GenBank/DDBJ whole genome shotgun (WGS) entry which is preliminary data.</text>
</comment>
<feature type="region of interest" description="Disordered" evidence="2">
    <location>
        <begin position="80"/>
        <end position="106"/>
    </location>
</feature>
<gene>
    <name evidence="3" type="ORF">Glove_628g18</name>
</gene>